<reference evidence="1" key="1">
    <citation type="submission" date="2014-11" db="EMBL/GenBank/DDBJ databases">
        <authorList>
            <person name="Amaro Gonzalez C."/>
        </authorList>
    </citation>
    <scope>NUCLEOTIDE SEQUENCE</scope>
</reference>
<dbReference type="AlphaFoldDB" id="A0A0E9R3K0"/>
<dbReference type="EMBL" id="GBXM01085664">
    <property type="protein sequence ID" value="JAH22913.1"/>
    <property type="molecule type" value="Transcribed_RNA"/>
</dbReference>
<sequence length="21" mass="2336">MDIPGTVPKTTGNLFFLIKRS</sequence>
<organism evidence="1">
    <name type="scientific">Anguilla anguilla</name>
    <name type="common">European freshwater eel</name>
    <name type="synonym">Muraena anguilla</name>
    <dbReference type="NCBI Taxonomy" id="7936"/>
    <lineage>
        <taxon>Eukaryota</taxon>
        <taxon>Metazoa</taxon>
        <taxon>Chordata</taxon>
        <taxon>Craniata</taxon>
        <taxon>Vertebrata</taxon>
        <taxon>Euteleostomi</taxon>
        <taxon>Actinopterygii</taxon>
        <taxon>Neopterygii</taxon>
        <taxon>Teleostei</taxon>
        <taxon>Anguilliformes</taxon>
        <taxon>Anguillidae</taxon>
        <taxon>Anguilla</taxon>
    </lineage>
</organism>
<name>A0A0E9R3K0_ANGAN</name>
<reference evidence="1" key="2">
    <citation type="journal article" date="2015" name="Fish Shellfish Immunol.">
        <title>Early steps in the European eel (Anguilla anguilla)-Vibrio vulnificus interaction in the gills: Role of the RtxA13 toxin.</title>
        <authorList>
            <person name="Callol A."/>
            <person name="Pajuelo D."/>
            <person name="Ebbesson L."/>
            <person name="Teles M."/>
            <person name="MacKenzie S."/>
            <person name="Amaro C."/>
        </authorList>
    </citation>
    <scope>NUCLEOTIDE SEQUENCE</scope>
</reference>
<accession>A0A0E9R3K0</accession>
<evidence type="ECO:0000313" key="1">
    <source>
        <dbReference type="EMBL" id="JAH22913.1"/>
    </source>
</evidence>
<proteinExistence type="predicted"/>
<protein>
    <submittedName>
        <fullName evidence="1">Uncharacterized protein</fullName>
    </submittedName>
</protein>